<keyword evidence="12" id="KW-1185">Reference proteome</keyword>
<protein>
    <recommendedName>
        <fullName evidence="10">4-hydroxythreonine-4-phosphate dehydrogenase</fullName>
        <ecNumber evidence="10">1.1.1.262</ecNumber>
    </recommendedName>
    <alternativeName>
        <fullName evidence="10">4-(phosphohydroxy)-L-threonine dehydrogenase</fullName>
    </alternativeName>
</protein>
<feature type="binding site" evidence="10">
    <location>
        <position position="225"/>
    </location>
    <ligand>
        <name>a divalent metal cation</name>
        <dbReference type="ChEBI" id="CHEBI:60240"/>
        <note>ligand shared between dimeric partners</note>
    </ligand>
</feature>
<comment type="caution">
    <text evidence="11">The sequence shown here is derived from an EMBL/GenBank/DDBJ whole genome shotgun (WGS) entry which is preliminary data.</text>
</comment>
<dbReference type="Pfam" id="PF04166">
    <property type="entry name" value="PdxA"/>
    <property type="match status" value="1"/>
</dbReference>
<feature type="binding site" evidence="10">
    <location>
        <position position="143"/>
    </location>
    <ligand>
        <name>substrate</name>
    </ligand>
</feature>
<gene>
    <name evidence="11" type="primary">pdxA_1</name>
    <name evidence="10" type="synonym">pdxA</name>
    <name evidence="11" type="ORF">GCM10023342_08540</name>
</gene>
<feature type="binding site" evidence="10">
    <location>
        <position position="280"/>
    </location>
    <ligand>
        <name>a divalent metal cation</name>
        <dbReference type="ChEBI" id="CHEBI:60240"/>
        <note>ligand shared between dimeric partners</note>
    </ligand>
</feature>
<dbReference type="InterPro" id="IPR037510">
    <property type="entry name" value="PdxA"/>
</dbReference>
<evidence type="ECO:0000256" key="2">
    <source>
        <dbReference type="ARBA" id="ARBA00022723"/>
    </source>
</evidence>
<keyword evidence="5 10" id="KW-0521">NADP</keyword>
<feature type="binding site" evidence="10">
    <location>
        <position position="142"/>
    </location>
    <ligand>
        <name>substrate</name>
    </ligand>
</feature>
<keyword evidence="3 10" id="KW-0862">Zinc</keyword>
<dbReference type="Proteomes" id="UP001500074">
    <property type="component" value="Unassembled WGS sequence"/>
</dbReference>
<keyword evidence="4 10" id="KW-0460">Magnesium</keyword>
<comment type="miscellaneous">
    <text evidence="10">The active site is located at the dimer interface.</text>
</comment>
<keyword evidence="2 10" id="KW-0479">Metal-binding</keyword>
<comment type="subcellular location">
    <subcellularLocation>
        <location evidence="10">Cytoplasm</location>
    </subcellularLocation>
</comment>
<dbReference type="HAMAP" id="MF_00536">
    <property type="entry name" value="PdxA"/>
    <property type="match status" value="1"/>
</dbReference>
<feature type="binding site" evidence="10">
    <location>
        <position position="288"/>
    </location>
    <ligand>
        <name>substrate</name>
    </ligand>
</feature>
<keyword evidence="9 10" id="KW-0170">Cobalt</keyword>
<dbReference type="PANTHER" id="PTHR30004:SF5">
    <property type="entry name" value="4-HYDROXYTHREONINE-4-PHOSPHATE DEHYDROGENASE"/>
    <property type="match status" value="1"/>
</dbReference>
<evidence type="ECO:0000256" key="6">
    <source>
        <dbReference type="ARBA" id="ARBA00023002"/>
    </source>
</evidence>
<proteinExistence type="inferred from homology"/>
<dbReference type="SUPFAM" id="SSF53659">
    <property type="entry name" value="Isocitrate/Isopropylmalate dehydrogenase-like"/>
    <property type="match status" value="1"/>
</dbReference>
<dbReference type="RefSeq" id="WP_031382397.1">
    <property type="nucleotide sequence ID" value="NZ_BAABKI010000010.1"/>
</dbReference>
<evidence type="ECO:0000256" key="5">
    <source>
        <dbReference type="ARBA" id="ARBA00022857"/>
    </source>
</evidence>
<comment type="catalytic activity">
    <reaction evidence="10">
        <text>4-(phosphooxy)-L-threonine + NAD(+) = 3-amino-2-oxopropyl phosphate + CO2 + NADH</text>
        <dbReference type="Rhea" id="RHEA:32275"/>
        <dbReference type="ChEBI" id="CHEBI:16526"/>
        <dbReference type="ChEBI" id="CHEBI:57279"/>
        <dbReference type="ChEBI" id="CHEBI:57540"/>
        <dbReference type="ChEBI" id="CHEBI:57945"/>
        <dbReference type="ChEBI" id="CHEBI:58452"/>
        <dbReference type="EC" id="1.1.1.262"/>
    </reaction>
</comment>
<dbReference type="PANTHER" id="PTHR30004">
    <property type="entry name" value="4-HYDROXYTHREONINE-4-PHOSPHATE DEHYDROGENASE"/>
    <property type="match status" value="1"/>
</dbReference>
<evidence type="ECO:0000256" key="3">
    <source>
        <dbReference type="ARBA" id="ARBA00022833"/>
    </source>
</evidence>
<comment type="subunit">
    <text evidence="10">Homodimer.</text>
</comment>
<comment type="similarity">
    <text evidence="10">Belongs to the PdxA family.</text>
</comment>
<evidence type="ECO:0000256" key="10">
    <source>
        <dbReference type="HAMAP-Rule" id="MF_00536"/>
    </source>
</evidence>
<dbReference type="EC" id="1.1.1.262" evidence="10"/>
<feature type="binding site" evidence="10">
    <location>
        <position position="306"/>
    </location>
    <ligand>
        <name>substrate</name>
    </ligand>
</feature>
<dbReference type="EMBL" id="BAABKI010000010">
    <property type="protein sequence ID" value="GAA5172263.1"/>
    <property type="molecule type" value="Genomic_DNA"/>
</dbReference>
<feature type="binding site" evidence="10">
    <location>
        <position position="180"/>
    </location>
    <ligand>
        <name>a divalent metal cation</name>
        <dbReference type="ChEBI" id="CHEBI:60240"/>
        <note>ligand shared between dimeric partners</note>
    </ligand>
</feature>
<keyword evidence="6 10" id="KW-0560">Oxidoreductase</keyword>
<evidence type="ECO:0000256" key="8">
    <source>
        <dbReference type="ARBA" id="ARBA00023096"/>
    </source>
</evidence>
<feature type="binding site" evidence="10">
    <location>
        <position position="297"/>
    </location>
    <ligand>
        <name>substrate</name>
    </ligand>
</feature>
<evidence type="ECO:0000256" key="4">
    <source>
        <dbReference type="ARBA" id="ARBA00022842"/>
    </source>
</evidence>
<evidence type="ECO:0000313" key="12">
    <source>
        <dbReference type="Proteomes" id="UP001500074"/>
    </source>
</evidence>
<sequence length="346" mass="36038">MNEPLLALTTGEPAGIGPDLALMRAVEDPFPAGRAPVRVVAIGDPELLAARARQLGLAVAIEPLEAQASVPAPRRGVLPVWPVALRAPVTPGVLDPANGDYVLELLDRALAACRSGRAQAMVTAPLHKGVIIEAGHGGFTGHTEYLRDACGIDAVVMMLATQLPAAMGGRALRIALATTHLPLRAVADAISESGLRRVLVILDTDLRRRFGIARPRIAVCGLNPHAGEGGHLGREELDIIIPTLERLRGEGLDVAGPWPADTLFTPHRLAGLDAVLAMYHDQGLPVLKFAGFGQAANITLGLPIVRTSVDHGTALDLAGSGRIDTGSLRVALTVAAEMALAAPGTR</sequence>
<comment type="function">
    <text evidence="10">Catalyzes the NAD(P)-dependent oxidation of 4-(phosphooxy)-L-threonine (HTP) into 2-amino-3-oxo-4-(phosphooxy)butyric acid which spontaneously decarboxylates to form 3-amino-2-oxopropyl phosphate (AHAP).</text>
</comment>
<comment type="pathway">
    <text evidence="10">Cofactor biosynthesis; pyridoxine 5'-phosphate biosynthesis; pyridoxine 5'-phosphate from D-erythrose 4-phosphate: step 4/5.</text>
</comment>
<dbReference type="InterPro" id="IPR005255">
    <property type="entry name" value="PdxA_fam"/>
</dbReference>
<evidence type="ECO:0000256" key="1">
    <source>
        <dbReference type="ARBA" id="ARBA00022490"/>
    </source>
</evidence>
<reference evidence="12" key="1">
    <citation type="journal article" date="2019" name="Int. J. Syst. Evol. Microbiol.">
        <title>The Global Catalogue of Microorganisms (GCM) 10K type strain sequencing project: providing services to taxonomists for standard genome sequencing and annotation.</title>
        <authorList>
            <consortium name="The Broad Institute Genomics Platform"/>
            <consortium name="The Broad Institute Genome Sequencing Center for Infectious Disease"/>
            <person name="Wu L."/>
            <person name="Ma J."/>
        </authorList>
    </citation>
    <scope>NUCLEOTIDE SEQUENCE [LARGE SCALE GENOMIC DNA]</scope>
    <source>
        <strain evidence="12">JCM 18472</strain>
    </source>
</reference>
<name>A0ABP9R7Y3_9GAMM</name>
<comment type="cofactor">
    <cofactor evidence="10">
        <name>Zn(2+)</name>
        <dbReference type="ChEBI" id="CHEBI:29105"/>
    </cofactor>
    <cofactor evidence="10">
        <name>Mg(2+)</name>
        <dbReference type="ChEBI" id="CHEBI:18420"/>
    </cofactor>
    <cofactor evidence="10">
        <name>Co(2+)</name>
        <dbReference type="ChEBI" id="CHEBI:48828"/>
    </cofactor>
    <text evidence="10">Binds 1 divalent metal cation per subunit. Can use ions such as Zn(2+), Mg(2+) or Co(2+).</text>
</comment>
<keyword evidence="7 10" id="KW-0520">NAD</keyword>
<keyword evidence="1 10" id="KW-0963">Cytoplasm</keyword>
<evidence type="ECO:0000313" key="11">
    <source>
        <dbReference type="EMBL" id="GAA5172263.1"/>
    </source>
</evidence>
<dbReference type="NCBIfam" id="TIGR00557">
    <property type="entry name" value="pdxA"/>
    <property type="match status" value="1"/>
</dbReference>
<evidence type="ECO:0000256" key="7">
    <source>
        <dbReference type="ARBA" id="ARBA00023027"/>
    </source>
</evidence>
<organism evidence="11 12">
    <name type="scientific">Modicisalibacter zincidurans</name>
    <dbReference type="NCBI Taxonomy" id="1178777"/>
    <lineage>
        <taxon>Bacteria</taxon>
        <taxon>Pseudomonadati</taxon>
        <taxon>Pseudomonadota</taxon>
        <taxon>Gammaproteobacteria</taxon>
        <taxon>Oceanospirillales</taxon>
        <taxon>Halomonadaceae</taxon>
        <taxon>Modicisalibacter</taxon>
    </lineage>
</organism>
<accession>A0ABP9R7Y3</accession>
<keyword evidence="8 10" id="KW-0664">Pyridoxine biosynthesis</keyword>
<dbReference type="Gene3D" id="3.40.718.10">
    <property type="entry name" value="Isopropylmalate Dehydrogenase"/>
    <property type="match status" value="1"/>
</dbReference>
<evidence type="ECO:0000256" key="9">
    <source>
        <dbReference type="ARBA" id="ARBA00023285"/>
    </source>
</evidence>